<evidence type="ECO:0000256" key="4">
    <source>
        <dbReference type="ARBA" id="ARBA00023002"/>
    </source>
</evidence>
<dbReference type="HAMAP" id="MF_01629">
    <property type="entry name" value="PdxH"/>
    <property type="match status" value="1"/>
</dbReference>
<feature type="binding site" evidence="6">
    <location>
        <position position="122"/>
    </location>
    <ligand>
        <name>substrate</name>
    </ligand>
</feature>
<feature type="binding site" evidence="6">
    <location>
        <begin position="186"/>
        <end position="188"/>
    </location>
    <ligand>
        <name>substrate</name>
    </ligand>
</feature>
<keyword evidence="4 6" id="KW-0560">Oxidoreductase</keyword>
<dbReference type="InterPro" id="IPR019576">
    <property type="entry name" value="Pyridoxamine_oxidase_dimer_C"/>
</dbReference>
<feature type="binding site" evidence="6 7">
    <location>
        <position position="190"/>
    </location>
    <ligand>
        <name>FMN</name>
        <dbReference type="ChEBI" id="CHEBI:58210"/>
    </ligand>
</feature>
<dbReference type="GO" id="GO:0004733">
    <property type="term" value="F:pyridoxamine phosphate oxidase activity"/>
    <property type="evidence" value="ECO:0007669"/>
    <property type="project" value="UniProtKB-UniRule"/>
</dbReference>
<dbReference type="NCBIfam" id="TIGR00558">
    <property type="entry name" value="pdxH"/>
    <property type="match status" value="1"/>
</dbReference>
<dbReference type="GO" id="GO:0008615">
    <property type="term" value="P:pyridoxine biosynthetic process"/>
    <property type="evidence" value="ECO:0007669"/>
    <property type="project" value="UniProtKB-UniRule"/>
</dbReference>
<dbReference type="NCBIfam" id="NF004231">
    <property type="entry name" value="PRK05679.1"/>
    <property type="match status" value="1"/>
</dbReference>
<comment type="pathway">
    <text evidence="6">Cofactor metabolism; pyridoxal 5'-phosphate salvage; pyridoxal 5'-phosphate from pyridoxine 5'-phosphate: step 1/1.</text>
</comment>
<feature type="binding site" evidence="6 7">
    <location>
        <begin position="71"/>
        <end position="72"/>
    </location>
    <ligand>
        <name>FMN</name>
        <dbReference type="ChEBI" id="CHEBI:58210"/>
    </ligand>
</feature>
<sequence length="209" mass="23412">MTEPLTLRLFDDLDAGEIDPFALFEEWFALAAANEPNDPHAMALATADADGLPDVRMVLMNARDQRGFTFFTNFESEKGRHLAANPHAAFVMHWKSIRRQVRMRGPVEIVAPEEADAYFASRARGSQIASSVSRQSRPLASRALLAAGVAELTAELGEGPVPRPPHWSGFRLVPQTIEFWKDGEFRLHDRVRFTRTGPGAPWSRTRLYP</sequence>
<dbReference type="OrthoDB" id="9780392at2"/>
<dbReference type="InterPro" id="IPR011576">
    <property type="entry name" value="Pyridox_Oxase_N"/>
</dbReference>
<evidence type="ECO:0000256" key="2">
    <source>
        <dbReference type="ARBA" id="ARBA00022630"/>
    </source>
</evidence>
<feature type="domain" description="Pyridoxamine 5'-phosphate oxidase N-terminal" evidence="8">
    <location>
        <begin position="36"/>
        <end position="151"/>
    </location>
</feature>
<reference evidence="10 11" key="1">
    <citation type="submission" date="2015-03" db="EMBL/GenBank/DDBJ databases">
        <authorList>
            <person name="Hassan Y.I."/>
            <person name="Lepp D."/>
            <person name="Li X.-Z."/>
            <person name="Zhou T."/>
        </authorList>
    </citation>
    <scope>NUCLEOTIDE SEQUENCE [LARGE SCALE GENOMIC DNA]</scope>
    <source>
        <strain evidence="10 11">BD-c194</strain>
    </source>
</reference>
<accession>A0A0F5FK32</accession>
<dbReference type="PATRIC" id="fig|443610.3.peg.1936"/>
<dbReference type="InterPro" id="IPR000659">
    <property type="entry name" value="Pyridox_Oxase"/>
</dbReference>
<evidence type="ECO:0000256" key="5">
    <source>
        <dbReference type="ARBA" id="ARBA00023096"/>
    </source>
</evidence>
<dbReference type="InterPro" id="IPR012349">
    <property type="entry name" value="Split_barrel_FMN-bd"/>
</dbReference>
<comment type="caution">
    <text evidence="6">Lacks conserved residue(s) required for the propagation of feature annotation.</text>
</comment>
<comment type="subunit">
    <text evidence="6">Homodimer.</text>
</comment>
<dbReference type="EC" id="1.4.3.5" evidence="6"/>
<protein>
    <recommendedName>
        <fullName evidence="6">Pyridoxine/pyridoxamine 5'-phosphate oxidase</fullName>
        <ecNumber evidence="6">1.4.3.5</ecNumber>
    </recommendedName>
    <alternativeName>
        <fullName evidence="6">PNP/PMP oxidase</fullName>
        <shortName evidence="6">PNPOx</shortName>
    </alternativeName>
    <alternativeName>
        <fullName evidence="6">Pyridoxal 5'-phosphate synthase</fullName>
    </alternativeName>
</protein>
<dbReference type="PANTHER" id="PTHR10851:SF0">
    <property type="entry name" value="PYRIDOXINE-5'-PHOSPHATE OXIDASE"/>
    <property type="match status" value="1"/>
</dbReference>
<comment type="catalytic activity">
    <reaction evidence="6">
        <text>pyridoxamine 5'-phosphate + O2 + H2O = pyridoxal 5'-phosphate + H2O2 + NH4(+)</text>
        <dbReference type="Rhea" id="RHEA:15817"/>
        <dbReference type="ChEBI" id="CHEBI:15377"/>
        <dbReference type="ChEBI" id="CHEBI:15379"/>
        <dbReference type="ChEBI" id="CHEBI:16240"/>
        <dbReference type="ChEBI" id="CHEBI:28938"/>
        <dbReference type="ChEBI" id="CHEBI:58451"/>
        <dbReference type="ChEBI" id="CHEBI:597326"/>
        <dbReference type="EC" id="1.4.3.5"/>
    </reaction>
</comment>
<keyword evidence="3 6" id="KW-0288">FMN</keyword>
<feature type="binding site" evidence="6 7">
    <location>
        <position position="100"/>
    </location>
    <ligand>
        <name>FMN</name>
        <dbReference type="ChEBI" id="CHEBI:58210"/>
    </ligand>
</feature>
<keyword evidence="5 6" id="KW-0664">Pyridoxine biosynthesis</keyword>
<feature type="binding site" evidence="6 7">
    <location>
        <position position="78"/>
    </location>
    <ligand>
        <name>FMN</name>
        <dbReference type="ChEBI" id="CHEBI:58210"/>
    </ligand>
</feature>
<gene>
    <name evidence="6" type="primary">pdxH</name>
    <name evidence="10" type="ORF">VE25_18140</name>
</gene>
<comment type="similarity">
    <text evidence="1 6">Belongs to the pyridoxamine 5'-phosphate oxidase family.</text>
</comment>
<dbReference type="Pfam" id="PF10590">
    <property type="entry name" value="PNP_phzG_C"/>
    <property type="match status" value="1"/>
</dbReference>
<dbReference type="UniPathway" id="UPA01068">
    <property type="reaction ID" value="UER00304"/>
</dbReference>
<dbReference type="EMBL" id="JZEX01000155">
    <property type="protein sequence ID" value="KKB08557.1"/>
    <property type="molecule type" value="Genomic_DNA"/>
</dbReference>
<evidence type="ECO:0000313" key="11">
    <source>
        <dbReference type="Proteomes" id="UP000033632"/>
    </source>
</evidence>
<dbReference type="AlphaFoldDB" id="A0A0F5FK32"/>
<dbReference type="Proteomes" id="UP000033632">
    <property type="component" value="Unassembled WGS sequence"/>
</dbReference>
<dbReference type="Pfam" id="PF01243">
    <property type="entry name" value="PNPOx_N"/>
    <property type="match status" value="1"/>
</dbReference>
<comment type="caution">
    <text evidence="10">The sequence shown here is derived from an EMBL/GenBank/DDBJ whole genome shotgun (WGS) entry which is preliminary data.</text>
</comment>
<comment type="catalytic activity">
    <reaction evidence="6">
        <text>pyridoxine 5'-phosphate + O2 = pyridoxal 5'-phosphate + H2O2</text>
        <dbReference type="Rhea" id="RHEA:15149"/>
        <dbReference type="ChEBI" id="CHEBI:15379"/>
        <dbReference type="ChEBI" id="CHEBI:16240"/>
        <dbReference type="ChEBI" id="CHEBI:58589"/>
        <dbReference type="ChEBI" id="CHEBI:597326"/>
        <dbReference type="EC" id="1.4.3.5"/>
    </reaction>
</comment>
<evidence type="ECO:0000259" key="9">
    <source>
        <dbReference type="Pfam" id="PF10590"/>
    </source>
</evidence>
<comment type="cofactor">
    <cofactor evidence="6 7">
        <name>FMN</name>
        <dbReference type="ChEBI" id="CHEBI:58210"/>
    </cofactor>
    <text evidence="6 7">Binds 1 FMN per subunit.</text>
</comment>
<evidence type="ECO:0000256" key="7">
    <source>
        <dbReference type="PIRSR" id="PIRSR000190-2"/>
    </source>
</evidence>
<evidence type="ECO:0000256" key="6">
    <source>
        <dbReference type="HAMAP-Rule" id="MF_01629"/>
    </source>
</evidence>
<dbReference type="STRING" id="443610.VE25_18140"/>
<dbReference type="SUPFAM" id="SSF50475">
    <property type="entry name" value="FMN-binding split barrel"/>
    <property type="match status" value="1"/>
</dbReference>
<keyword evidence="2 6" id="KW-0285">Flavoprotein</keyword>
<name>A0A0F5FK32_9HYPH</name>
<evidence type="ECO:0000256" key="3">
    <source>
        <dbReference type="ARBA" id="ARBA00022643"/>
    </source>
</evidence>
<feature type="domain" description="Pyridoxine 5'-phosphate oxidase dimerisation C-terminal" evidence="9">
    <location>
        <begin position="167"/>
        <end position="209"/>
    </location>
</feature>
<comment type="function">
    <text evidence="6">Catalyzes the oxidation of either pyridoxine 5'-phosphate (PNP) or pyridoxamine 5'-phosphate (PMP) into pyridoxal 5'-phosphate (PLP).</text>
</comment>
<proteinExistence type="inferred from homology"/>
<feature type="binding site" evidence="6">
    <location>
        <position position="118"/>
    </location>
    <ligand>
        <name>substrate</name>
    </ligand>
</feature>
<evidence type="ECO:0000259" key="8">
    <source>
        <dbReference type="Pfam" id="PF01243"/>
    </source>
</evidence>
<dbReference type="PIRSF" id="PIRSF000190">
    <property type="entry name" value="Pyd_amn-ph_oxd"/>
    <property type="match status" value="1"/>
</dbReference>
<keyword evidence="11" id="KW-1185">Reference proteome</keyword>
<feature type="binding site" evidence="6 7">
    <location>
        <position position="180"/>
    </location>
    <ligand>
        <name>FMN</name>
        <dbReference type="ChEBI" id="CHEBI:58210"/>
    </ligand>
</feature>
<evidence type="ECO:0000256" key="1">
    <source>
        <dbReference type="ARBA" id="ARBA00007301"/>
    </source>
</evidence>
<dbReference type="PANTHER" id="PTHR10851">
    <property type="entry name" value="PYRIDOXINE-5-PHOSPHATE OXIDASE"/>
    <property type="match status" value="1"/>
</dbReference>
<comment type="pathway">
    <text evidence="6">Cofactor metabolism; pyridoxal 5'-phosphate salvage; pyridoxal 5'-phosphate from pyridoxamine 5'-phosphate: step 1/1.</text>
</comment>
<organism evidence="10 11">
    <name type="scientific">Devosia geojensis</name>
    <dbReference type="NCBI Taxonomy" id="443610"/>
    <lineage>
        <taxon>Bacteria</taxon>
        <taxon>Pseudomonadati</taxon>
        <taxon>Pseudomonadota</taxon>
        <taxon>Alphaproteobacteria</taxon>
        <taxon>Hyphomicrobiales</taxon>
        <taxon>Devosiaceae</taxon>
        <taxon>Devosia</taxon>
    </lineage>
</organism>
<dbReference type="RefSeq" id="WP_046110079.1">
    <property type="nucleotide sequence ID" value="NZ_JZEX01000155.1"/>
</dbReference>
<dbReference type="Gene3D" id="2.30.110.10">
    <property type="entry name" value="Electron Transport, Fmn-binding Protein, Chain A"/>
    <property type="match status" value="1"/>
</dbReference>
<evidence type="ECO:0000313" key="10">
    <source>
        <dbReference type="EMBL" id="KKB08557.1"/>
    </source>
</evidence>
<feature type="binding site" evidence="6">
    <location>
        <position position="126"/>
    </location>
    <ligand>
        <name>substrate</name>
    </ligand>
</feature>
<dbReference type="GO" id="GO:0010181">
    <property type="term" value="F:FMN binding"/>
    <property type="evidence" value="ECO:0007669"/>
    <property type="project" value="UniProtKB-UniRule"/>
</dbReference>
<feature type="binding site" evidence="6 7">
    <location>
        <begin position="135"/>
        <end position="136"/>
    </location>
    <ligand>
        <name>FMN</name>
        <dbReference type="ChEBI" id="CHEBI:58210"/>
    </ligand>
</feature>